<dbReference type="RefSeq" id="WP_121975451.1">
    <property type="nucleotide sequence ID" value="NZ_OOGT01000208.1"/>
</dbReference>
<dbReference type="OrthoDB" id="8479364at2"/>
<dbReference type="NCBIfam" id="TIGR01629">
    <property type="entry name" value="rep_II_X"/>
    <property type="match status" value="1"/>
</dbReference>
<evidence type="ECO:0000313" key="1">
    <source>
        <dbReference type="EMBL" id="SPL72041.1"/>
    </source>
</evidence>
<dbReference type="Proteomes" id="UP000245974">
    <property type="component" value="Unassembled WGS sequence"/>
</dbReference>
<sequence length="113" mass="13194">MKLTDDKSVLEAISKSEVVMTKSGKVSQTRIRNIYATYCLIREKVLNRLNKITGNHNFISWLVMSCVLVAFQNLHDEKSRNIIPFVKLVEIDFNQQLPDWYQEPLSQFNYKVA</sequence>
<proteinExistence type="predicted"/>
<organism evidence="1 2">
    <name type="scientific">Acinetobacter stercoris</name>
    <dbReference type="NCBI Taxonomy" id="2126983"/>
    <lineage>
        <taxon>Bacteria</taxon>
        <taxon>Pseudomonadati</taxon>
        <taxon>Pseudomonadota</taxon>
        <taxon>Gammaproteobacteria</taxon>
        <taxon>Moraxellales</taxon>
        <taxon>Moraxellaceae</taxon>
        <taxon>Acinetobacter</taxon>
    </lineage>
</organism>
<gene>
    <name evidence="1" type="ORF">KPC_3219</name>
</gene>
<dbReference type="GO" id="GO:0006260">
    <property type="term" value="P:DNA replication"/>
    <property type="evidence" value="ECO:0007669"/>
    <property type="project" value="InterPro"/>
</dbReference>
<protein>
    <submittedName>
        <fullName evidence="1">Phage X family protein</fullName>
    </submittedName>
</protein>
<reference evidence="2" key="1">
    <citation type="submission" date="2018-03" db="EMBL/GenBank/DDBJ databases">
        <authorList>
            <person name="Blom J."/>
        </authorList>
    </citation>
    <scope>NUCLEOTIDE SEQUENCE [LARGE SCALE GENOMIC DNA]</scope>
    <source>
        <strain evidence="2">KPC-SM-21</strain>
    </source>
</reference>
<keyword evidence="2" id="KW-1185">Reference proteome</keyword>
<evidence type="ECO:0000313" key="2">
    <source>
        <dbReference type="Proteomes" id="UP000245974"/>
    </source>
</evidence>
<accession>A0A2U3N2Y8</accession>
<dbReference type="InParanoid" id="A0A2U3N2Y8"/>
<dbReference type="InterPro" id="IPR006516">
    <property type="entry name" value="G2P"/>
</dbReference>
<dbReference type="AlphaFoldDB" id="A0A2U3N2Y8"/>
<name>A0A2U3N2Y8_9GAMM</name>
<dbReference type="EMBL" id="OOGT01000208">
    <property type="protein sequence ID" value="SPL72041.1"/>
    <property type="molecule type" value="Genomic_DNA"/>
</dbReference>